<sequence length="1362" mass="148655">LFLNYVTVDSVRSLNTWQCRISNHLFTNIKKDGQQQFMGLLESERSVFASRLSRHIVSAGADGRVKVLNDVDDASPMEHVIGEKVNSLVCRGDTVILATEGTYVHVIQVEDGLPEGVATRFTSEVNHAVLNKDGSRLAVCSRCVRSTLFFVSPSDFLIKVVNFSSSDEREFILKGHTGGVLSVAFDPLDILLASASCDGTVRIWKVDDKREIKSLRCLSPSNDPAFALSLCRLCWEHSTGKFLAVPVDKQICLYERDTWEILSYLSCPAVAGAVLVCASSFDGSLLAGGTEDGWTVVWRIQDRHALFRYESSVSLSHVSLTSRGSKPPVLSLIFTYAGFLSDFIPLYPASLRDPSESAVCSLAWHPQQETLILCANRNGSIGLIRLPESRSTDADVLSPTALEALMGCEEDGDADELLRAAAAQAESSRLVDETEAAKLLELPDSDDDGDSIDLSRIKSGYLGLDDEDDAGEPVKVEQMAPSQPANQPGTEAGLMSTLIQNLGQRIQRPFQPGSMPLGFRERFMVWNRFGLVVQYRGASGDDDEDEDDQDTDAALGGSIEVEFHDTSVHHSLRLSNRVGYTMADLSLTALLLASPGSNDRNLADDFDAGVQLDPEDLSQIAVLPLETAGGGGDTSSSEWTIKLPAGEACDAVCLVPHEDPDERGYAVVATSKRFIRVFSQPSPSASLLRPSAGLHLFQLTKLGLPPLSISGCGVVAMASHPSRPILGVVNSTVVGELAWRLFYLGGTMLGAERSPAPAWLNGVLSTWQTLPLSPAPSSSPSSSSGCSSARLTWFGFSDLGGLYTHDASGTVRRLVHGRSPNRPEYHWIPVCDTHSVLKPSNRHSDTYFLVGVMESTESISAQTLESEAPADAGFGQLQTIYCKASKWPRVFPRPIVSNLSFRLPLCSIGTDQGNLEETYLRYLISEDWPVWGPNPRLTSLRTADIDEPELLQTVSAKCLTKRKGVLLRLFALAAKLESDWASLAIARLMPDAATVQLAIRYAGRLRRQHLAQRLAGVALEKERAAIPVVDSHSSDEEKEEPFYDPRMRFTASKCNKYVSDANPVESYNARPAGRTGRRHPSGAHDEQDLSNVSLVSSATDDTQDEGHLSGLPLPDSEPLTQSMLSSNSLSSVTARNPFRETKSSGGKQSSNGSSVSAPRGRGSEILDSWKPHSIDNSNSDTQRSSQPKAASRSGKKRAGPGLTNEQPRKRQSKVPKPLQTQVLEKKDDDAPTEFMDWFDEHREELEEQYPELSAEELLRTAQQEFRKDKETRGTTEGSLKFGVLVMYTTLSTSDYKAHYSTSHIKAKSLTSRIDSEDSLDEKENEPIPTTCNDAKVMAPGANKHSFSTNASKRLSSFKFDSN</sequence>
<dbReference type="Pfam" id="PF20946">
    <property type="entry name" value="Ctf4_C"/>
    <property type="match status" value="1"/>
</dbReference>
<evidence type="ECO:0000256" key="6">
    <source>
        <dbReference type="SAM" id="MobiDB-lite"/>
    </source>
</evidence>
<dbReference type="Gene3D" id="2.130.10.10">
    <property type="entry name" value="YVTN repeat-like/Quinoprotein amine dehydrogenase"/>
    <property type="match status" value="2"/>
</dbReference>
<proteinExistence type="predicted"/>
<dbReference type="GO" id="GO:0003682">
    <property type="term" value="F:chromatin binding"/>
    <property type="evidence" value="ECO:0007669"/>
    <property type="project" value="TreeGrafter"/>
</dbReference>
<name>A0A1S8XBF8_OPIVI</name>
<evidence type="ECO:0000256" key="4">
    <source>
        <dbReference type="ARBA" id="ARBA00023242"/>
    </source>
</evidence>
<comment type="subcellular location">
    <subcellularLocation>
        <location evidence="1">Nucleus</location>
    </subcellularLocation>
</comment>
<dbReference type="PROSITE" id="PS50294">
    <property type="entry name" value="WD_REPEATS_REGION"/>
    <property type="match status" value="1"/>
</dbReference>
<evidence type="ECO:0000259" key="9">
    <source>
        <dbReference type="Pfam" id="PF24817"/>
    </source>
</evidence>
<feature type="domain" description="WDHD1/CFT4 second beta-propeller" evidence="7">
    <location>
        <begin position="508"/>
        <end position="905"/>
    </location>
</feature>
<reference evidence="10 11" key="1">
    <citation type="submission" date="2015-03" db="EMBL/GenBank/DDBJ databases">
        <title>Draft genome of the nematode, Opisthorchis viverrini.</title>
        <authorList>
            <person name="Mitreva M."/>
        </authorList>
    </citation>
    <scope>NUCLEOTIDE SEQUENCE [LARGE SCALE GENOMIC DNA]</scope>
    <source>
        <strain evidence="10">Khon Kaen</strain>
    </source>
</reference>
<organism evidence="10 11">
    <name type="scientific">Opisthorchis viverrini</name>
    <name type="common">Southeast Asian liver fluke</name>
    <dbReference type="NCBI Taxonomy" id="6198"/>
    <lineage>
        <taxon>Eukaryota</taxon>
        <taxon>Metazoa</taxon>
        <taxon>Spiralia</taxon>
        <taxon>Lophotrochozoa</taxon>
        <taxon>Platyhelminthes</taxon>
        <taxon>Trematoda</taxon>
        <taxon>Digenea</taxon>
        <taxon>Opisthorchiida</taxon>
        <taxon>Opisthorchiata</taxon>
        <taxon>Opisthorchiidae</taxon>
        <taxon>Opisthorchis</taxon>
    </lineage>
</organism>
<evidence type="ECO:0000256" key="5">
    <source>
        <dbReference type="PROSITE-ProRule" id="PRU00221"/>
    </source>
</evidence>
<dbReference type="SUPFAM" id="SSF50978">
    <property type="entry name" value="WD40 repeat-like"/>
    <property type="match status" value="1"/>
</dbReference>
<dbReference type="InterPro" id="IPR057646">
    <property type="entry name" value="WD40_WDHD1_1st"/>
</dbReference>
<gene>
    <name evidence="10" type="ORF">X801_00022</name>
</gene>
<dbReference type="Proteomes" id="UP000243686">
    <property type="component" value="Unassembled WGS sequence"/>
</dbReference>
<feature type="non-terminal residue" evidence="10">
    <location>
        <position position="1"/>
    </location>
</feature>
<feature type="compositionally biased region" description="Low complexity" evidence="6">
    <location>
        <begin position="1143"/>
        <end position="1156"/>
    </location>
</feature>
<dbReference type="EMBL" id="KV891456">
    <property type="protein sequence ID" value="OON24071.1"/>
    <property type="molecule type" value="Genomic_DNA"/>
</dbReference>
<evidence type="ECO:0000313" key="11">
    <source>
        <dbReference type="Proteomes" id="UP000243686"/>
    </source>
</evidence>
<feature type="domain" description="WDHD1/CFT4 helical bundle" evidence="8">
    <location>
        <begin position="955"/>
        <end position="1021"/>
    </location>
</feature>
<protein>
    <submittedName>
        <fullName evidence="10">WD domain, G-beta repeat protein</fullName>
    </submittedName>
</protein>
<feature type="non-terminal residue" evidence="10">
    <location>
        <position position="1362"/>
    </location>
</feature>
<feature type="repeat" description="WD" evidence="5">
    <location>
        <begin position="173"/>
        <end position="214"/>
    </location>
</feature>
<evidence type="ECO:0000313" key="10">
    <source>
        <dbReference type="EMBL" id="OON24071.1"/>
    </source>
</evidence>
<dbReference type="InterPro" id="IPR001680">
    <property type="entry name" value="WD40_rpt"/>
</dbReference>
<feature type="domain" description="WDHD1 first WD40" evidence="9">
    <location>
        <begin position="44"/>
        <end position="315"/>
    </location>
</feature>
<dbReference type="InterPro" id="IPR048591">
    <property type="entry name" value="WDHD1/CFT4_hel"/>
</dbReference>
<feature type="compositionally biased region" description="Basic and acidic residues" evidence="6">
    <location>
        <begin position="1161"/>
        <end position="1173"/>
    </location>
</feature>
<dbReference type="GO" id="GO:0043596">
    <property type="term" value="C:nuclear replication fork"/>
    <property type="evidence" value="ECO:0007669"/>
    <property type="project" value="TreeGrafter"/>
</dbReference>
<dbReference type="Pfam" id="PF24817">
    <property type="entry name" value="WD40_WDHD1_1st"/>
    <property type="match status" value="1"/>
</dbReference>
<feature type="compositionally biased region" description="Low complexity" evidence="6">
    <location>
        <begin position="1122"/>
        <end position="1131"/>
    </location>
</feature>
<dbReference type="SMART" id="SM00320">
    <property type="entry name" value="WD40"/>
    <property type="match status" value="4"/>
</dbReference>
<dbReference type="PANTHER" id="PTHR19932:SF10">
    <property type="entry name" value="WD REPEAT AND HMG-BOX DNA-BINDING PROTEIN 1"/>
    <property type="match status" value="1"/>
</dbReference>
<feature type="region of interest" description="Disordered" evidence="6">
    <location>
        <begin position="1062"/>
        <end position="1231"/>
    </location>
</feature>
<dbReference type="PROSITE" id="PS50082">
    <property type="entry name" value="WD_REPEATS_2"/>
    <property type="match status" value="1"/>
</dbReference>
<dbReference type="InterPro" id="IPR036322">
    <property type="entry name" value="WD40_repeat_dom_sf"/>
</dbReference>
<keyword evidence="3" id="KW-0677">Repeat</keyword>
<evidence type="ECO:0000256" key="2">
    <source>
        <dbReference type="ARBA" id="ARBA00022574"/>
    </source>
</evidence>
<dbReference type="GO" id="GO:0006281">
    <property type="term" value="P:DNA repair"/>
    <property type="evidence" value="ECO:0007669"/>
    <property type="project" value="TreeGrafter"/>
</dbReference>
<feature type="region of interest" description="Disordered" evidence="6">
    <location>
        <begin position="1311"/>
        <end position="1347"/>
    </location>
</feature>
<keyword evidence="2 5" id="KW-0853">WD repeat</keyword>
<feature type="compositionally biased region" description="Polar residues" evidence="6">
    <location>
        <begin position="1174"/>
        <end position="1188"/>
    </location>
</feature>
<evidence type="ECO:0000256" key="3">
    <source>
        <dbReference type="ARBA" id="ARBA00022737"/>
    </source>
</evidence>
<feature type="compositionally biased region" description="Polar residues" evidence="6">
    <location>
        <begin position="1089"/>
        <end position="1100"/>
    </location>
</feature>
<accession>A0A1S8XBF8</accession>
<evidence type="ECO:0000256" key="1">
    <source>
        <dbReference type="ARBA" id="ARBA00004123"/>
    </source>
</evidence>
<dbReference type="GO" id="GO:0000278">
    <property type="term" value="P:mitotic cell cycle"/>
    <property type="evidence" value="ECO:0007669"/>
    <property type="project" value="TreeGrafter"/>
</dbReference>
<dbReference type="GO" id="GO:0006261">
    <property type="term" value="P:DNA-templated DNA replication"/>
    <property type="evidence" value="ECO:0007669"/>
    <property type="project" value="TreeGrafter"/>
</dbReference>
<dbReference type="PANTHER" id="PTHR19932">
    <property type="entry name" value="WD REPEAT AND HMG-BOX DNA BINDING PROTEIN"/>
    <property type="match status" value="1"/>
</dbReference>
<evidence type="ECO:0000259" key="7">
    <source>
        <dbReference type="Pfam" id="PF12341"/>
    </source>
</evidence>
<keyword evidence="11" id="KW-1185">Reference proteome</keyword>
<dbReference type="InterPro" id="IPR022100">
    <property type="entry name" value="WDHD1/CFT4_beta-prop_2nd"/>
</dbReference>
<keyword evidence="4" id="KW-0539">Nucleus</keyword>
<dbReference type="InterPro" id="IPR015943">
    <property type="entry name" value="WD40/YVTN_repeat-like_dom_sf"/>
</dbReference>
<dbReference type="Pfam" id="PF12341">
    <property type="entry name" value="Mcl1_mid"/>
    <property type="match status" value="1"/>
</dbReference>
<evidence type="ECO:0000259" key="8">
    <source>
        <dbReference type="Pfam" id="PF20946"/>
    </source>
</evidence>